<dbReference type="AlphaFoldDB" id="A0A363UJQ1"/>
<organism evidence="16 17">
    <name type="scientific">Abyssibacter profundi</name>
    <dbReference type="NCBI Taxonomy" id="2182787"/>
    <lineage>
        <taxon>Bacteria</taxon>
        <taxon>Pseudomonadati</taxon>
        <taxon>Pseudomonadota</taxon>
        <taxon>Gammaproteobacteria</taxon>
        <taxon>Chromatiales</taxon>
        <taxon>Oceanococcaceae</taxon>
        <taxon>Abyssibacter</taxon>
    </lineage>
</organism>
<dbReference type="PANTHER" id="PTHR48083:SF33">
    <property type="entry name" value="ACYL-COENZYME A DEHYDROGENASE"/>
    <property type="match status" value="1"/>
</dbReference>
<evidence type="ECO:0000256" key="11">
    <source>
        <dbReference type="ARBA" id="ARBA00049247"/>
    </source>
</evidence>
<evidence type="ECO:0000259" key="15">
    <source>
        <dbReference type="Pfam" id="PF09317"/>
    </source>
</evidence>
<dbReference type="InterPro" id="IPR006089">
    <property type="entry name" value="Acyl-CoA_DH_CS"/>
</dbReference>
<comment type="cofactor">
    <cofactor evidence="1">
        <name>FAD</name>
        <dbReference type="ChEBI" id="CHEBI:57692"/>
    </cofactor>
</comment>
<evidence type="ECO:0000313" key="17">
    <source>
        <dbReference type="Proteomes" id="UP000251800"/>
    </source>
</evidence>
<dbReference type="InterPro" id="IPR009075">
    <property type="entry name" value="AcylCo_DH/oxidase_C"/>
</dbReference>
<evidence type="ECO:0000256" key="9">
    <source>
        <dbReference type="ARBA" id="ARBA00023002"/>
    </source>
</evidence>
<evidence type="ECO:0000259" key="13">
    <source>
        <dbReference type="Pfam" id="PF02770"/>
    </source>
</evidence>
<accession>A0A363UJQ1</accession>
<dbReference type="Pfam" id="PF09317">
    <property type="entry name" value="ACDH_C"/>
    <property type="match status" value="1"/>
</dbReference>
<dbReference type="GO" id="GO:0050660">
    <property type="term" value="F:flavin adenine dinucleotide binding"/>
    <property type="evidence" value="ECO:0007669"/>
    <property type="project" value="InterPro"/>
</dbReference>
<dbReference type="UniPathway" id="UPA00659"/>
<feature type="domain" description="Acyl-CoA dehydrogenase/oxidase C-terminal" evidence="12">
    <location>
        <begin position="291"/>
        <end position="438"/>
    </location>
</feature>
<sequence>MFQSIMMGMKNAGMLPRLSDTERQALEAGDVWAEGEFFKGNPDFKALLAENYGQLTAEEQAFLDGPCEELIAMCDTWEMSRTRQVPDAVFDFLAENGFFALLIPKQYGGKGFSVLARSTIMAKIQAAGAAVAAIVVIPNSLGAAELTEKYGTEEQKAHYLPRLAKGEYIPCFGLTELTAGSDAASIKADGEVFRDEDGHLKARLNFSKRYITLAPIANLISLAVRLRDPENLLERGEDLGISVMLLHKGMEGLSIGARHDPMGVSFHNGPIYGENVVAPLANTIGGIDYVGKGWKMLMESLAGGRAISLPASAVGGARMLASVTGAYSMVREQFNMPIGLMEGPQAKVARLAGLQYLMEAARVYSCSAVDAGHEPPVVSAILKQQLTELMRSLSIDAMDVMAGAAIQRGPNNIVSDAYIGAPINITVEGANILTRTLIIYGQGANRSHPYARTLVESVEAEDSTRFRKALLGWVGGMVVNFGRSMTRYLTRGRSAGTPVSGATATYYRRLGWASTRFAILSDLAMIFMGAKLKAKGNFTGRLADVLSWIFLCTATLRRFEAEGRRAEDLPLVHYALNYGLKEIQDGFEGVYANFDAPVVGWWFKSVGGWLLRLNPIGKGVTDDLLAPAAAVVQTHGDHLQRLQAGLHVPAESDRGAGRLYRAFRMLHEVRPVHAKISQAIKARTLPKGHPADLVHLALERQVITAEEAEQVRETRRVQLESWGVDEFSPEEYVRIGSSTAVTEGFIGKDAPRPKLVASGQA</sequence>
<dbReference type="RefSeq" id="WP_109720579.1">
    <property type="nucleotide sequence ID" value="NZ_QEQK01000009.1"/>
</dbReference>
<dbReference type="Pfam" id="PF00441">
    <property type="entry name" value="Acyl-CoA_dh_1"/>
    <property type="match status" value="1"/>
</dbReference>
<feature type="domain" description="Acyl-CoA oxidase/dehydrogenase middle" evidence="13">
    <location>
        <begin position="171"/>
        <end position="275"/>
    </location>
</feature>
<keyword evidence="17" id="KW-1185">Reference proteome</keyword>
<evidence type="ECO:0000256" key="6">
    <source>
        <dbReference type="ARBA" id="ARBA00020144"/>
    </source>
</evidence>
<dbReference type="PANTHER" id="PTHR48083">
    <property type="entry name" value="MEDIUM-CHAIN SPECIFIC ACYL-COA DEHYDROGENASE, MITOCHONDRIAL-RELATED"/>
    <property type="match status" value="1"/>
</dbReference>
<comment type="similarity">
    <text evidence="3">Belongs to the acyl-CoA dehydrogenase family.</text>
</comment>
<dbReference type="PROSITE" id="PS00072">
    <property type="entry name" value="ACYL_COA_DH_1"/>
    <property type="match status" value="1"/>
</dbReference>
<keyword evidence="7" id="KW-0285">Flavoprotein</keyword>
<dbReference type="NCBIfam" id="NF007000">
    <property type="entry name" value="PRK09463.1"/>
    <property type="match status" value="1"/>
</dbReference>
<dbReference type="Gene3D" id="2.40.110.10">
    <property type="entry name" value="Butyryl-CoA Dehydrogenase, subunit A, domain 2"/>
    <property type="match status" value="1"/>
</dbReference>
<dbReference type="EMBL" id="QEQK01000009">
    <property type="protein sequence ID" value="PWN55655.1"/>
    <property type="molecule type" value="Genomic_DNA"/>
</dbReference>
<dbReference type="InterPro" id="IPR050741">
    <property type="entry name" value="Acyl-CoA_dehydrogenase"/>
</dbReference>
<dbReference type="InterPro" id="IPR009100">
    <property type="entry name" value="AcylCoA_DH/oxidase_NM_dom_sf"/>
</dbReference>
<feature type="domain" description="Acyl-CoA dehydrogenase/oxidase N-terminal" evidence="14">
    <location>
        <begin position="69"/>
        <end position="167"/>
    </location>
</feature>
<keyword evidence="8" id="KW-0274">FAD</keyword>
<dbReference type="InterPro" id="IPR036250">
    <property type="entry name" value="AcylCo_DH-like_C"/>
</dbReference>
<evidence type="ECO:0000259" key="12">
    <source>
        <dbReference type="Pfam" id="PF00441"/>
    </source>
</evidence>
<name>A0A363UJQ1_9GAMM</name>
<dbReference type="OrthoDB" id="9802447at2"/>
<evidence type="ECO:0000256" key="8">
    <source>
        <dbReference type="ARBA" id="ARBA00022827"/>
    </source>
</evidence>
<evidence type="ECO:0000259" key="14">
    <source>
        <dbReference type="Pfam" id="PF02771"/>
    </source>
</evidence>
<comment type="pathway">
    <text evidence="2">Lipid metabolism; fatty acid beta-oxidation.</text>
</comment>
<dbReference type="SUPFAM" id="SSF56645">
    <property type="entry name" value="Acyl-CoA dehydrogenase NM domain-like"/>
    <property type="match status" value="1"/>
</dbReference>
<comment type="caution">
    <text evidence="16">The sequence shown here is derived from an EMBL/GenBank/DDBJ whole genome shotgun (WGS) entry which is preliminary data.</text>
</comment>
<protein>
    <recommendedName>
        <fullName evidence="6">Acyl-coenzyme A dehydrogenase</fullName>
        <ecNumber evidence="4">1.3.8.7</ecNumber>
        <ecNumber evidence="5">1.3.8.8</ecNumber>
    </recommendedName>
</protein>
<dbReference type="Pfam" id="PF02771">
    <property type="entry name" value="Acyl-CoA_dh_N"/>
    <property type="match status" value="1"/>
</dbReference>
<dbReference type="Proteomes" id="UP000251800">
    <property type="component" value="Unassembled WGS sequence"/>
</dbReference>
<dbReference type="InterPro" id="IPR046373">
    <property type="entry name" value="Acyl-CoA_Oxase/DH_mid-dom_sf"/>
</dbReference>
<dbReference type="Gene3D" id="1.20.140.10">
    <property type="entry name" value="Butyryl-CoA Dehydrogenase, subunit A, domain 3"/>
    <property type="match status" value="1"/>
</dbReference>
<dbReference type="InterPro" id="IPR006091">
    <property type="entry name" value="Acyl-CoA_Oxase/DH_mid-dom"/>
</dbReference>
<feature type="domain" description="Acyl-CoA dehydrogenase C-terminal bacterial-type" evidence="15">
    <location>
        <begin position="446"/>
        <end position="727"/>
    </location>
</feature>
<dbReference type="InterPro" id="IPR013786">
    <property type="entry name" value="AcylCoA_DH/ox_N"/>
</dbReference>
<proteinExistence type="inferred from homology"/>
<dbReference type="GO" id="GO:0005737">
    <property type="term" value="C:cytoplasm"/>
    <property type="evidence" value="ECO:0007669"/>
    <property type="project" value="UniProtKB-ARBA"/>
</dbReference>
<dbReference type="Gene3D" id="1.10.540.10">
    <property type="entry name" value="Acyl-CoA dehydrogenase/oxidase, N-terminal domain"/>
    <property type="match status" value="1"/>
</dbReference>
<dbReference type="EC" id="1.3.8.7" evidence="4"/>
<dbReference type="EC" id="1.3.8.8" evidence="5"/>
<comment type="catalytic activity">
    <reaction evidence="10">
        <text>a medium-chain 2,3-saturated fatty acyl-CoA + oxidized [electron-transfer flavoprotein] + H(+) = a medium-chain (2E)-enoyl-CoA + reduced [electron-transfer flavoprotein]</text>
        <dbReference type="Rhea" id="RHEA:14477"/>
        <dbReference type="Rhea" id="RHEA-COMP:10685"/>
        <dbReference type="Rhea" id="RHEA-COMP:10686"/>
        <dbReference type="ChEBI" id="CHEBI:15378"/>
        <dbReference type="ChEBI" id="CHEBI:57692"/>
        <dbReference type="ChEBI" id="CHEBI:58307"/>
        <dbReference type="ChEBI" id="CHEBI:83723"/>
        <dbReference type="ChEBI" id="CHEBI:83726"/>
        <dbReference type="EC" id="1.3.8.7"/>
    </reaction>
</comment>
<gene>
    <name evidence="16" type="ORF">DEH80_11150</name>
</gene>
<dbReference type="SUPFAM" id="SSF47203">
    <property type="entry name" value="Acyl-CoA dehydrogenase C-terminal domain-like"/>
    <property type="match status" value="1"/>
</dbReference>
<dbReference type="Pfam" id="PF02770">
    <property type="entry name" value="Acyl-CoA_dh_M"/>
    <property type="match status" value="1"/>
</dbReference>
<evidence type="ECO:0000256" key="2">
    <source>
        <dbReference type="ARBA" id="ARBA00005005"/>
    </source>
</evidence>
<evidence type="ECO:0000256" key="5">
    <source>
        <dbReference type="ARBA" id="ARBA00012040"/>
    </source>
</evidence>
<dbReference type="GO" id="GO:0004466">
    <property type="term" value="F:long-chain fatty acyl-CoA dehydrogenase activity"/>
    <property type="evidence" value="ECO:0007669"/>
    <property type="project" value="UniProtKB-EC"/>
</dbReference>
<evidence type="ECO:0000256" key="1">
    <source>
        <dbReference type="ARBA" id="ARBA00001974"/>
    </source>
</evidence>
<reference evidence="16 17" key="1">
    <citation type="submission" date="2018-05" db="EMBL/GenBank/DDBJ databases">
        <title>Abyssibacter profundi OUC007T gen. nov., sp. nov, a marine bacterium isolated from seawater of the Mariana Trench.</title>
        <authorList>
            <person name="Zhou S."/>
        </authorList>
    </citation>
    <scope>NUCLEOTIDE SEQUENCE [LARGE SCALE GENOMIC DNA]</scope>
    <source>
        <strain evidence="16 17">OUC007</strain>
    </source>
</reference>
<evidence type="ECO:0000313" key="16">
    <source>
        <dbReference type="EMBL" id="PWN55655.1"/>
    </source>
</evidence>
<keyword evidence="9" id="KW-0560">Oxidoreductase</keyword>
<evidence type="ECO:0000256" key="7">
    <source>
        <dbReference type="ARBA" id="ARBA00022630"/>
    </source>
</evidence>
<evidence type="ECO:0000256" key="4">
    <source>
        <dbReference type="ARBA" id="ARBA00012033"/>
    </source>
</evidence>
<evidence type="ECO:0000256" key="3">
    <source>
        <dbReference type="ARBA" id="ARBA00009347"/>
    </source>
</evidence>
<comment type="catalytic activity">
    <reaction evidence="11">
        <text>a long-chain 2,3-saturated fatty acyl-CoA + oxidized [electron-transfer flavoprotein] + H(+) = a long-chain (2E)-enoyl-CoA + reduced [electron-transfer flavoprotein]</text>
        <dbReference type="Rhea" id="RHEA:17721"/>
        <dbReference type="Rhea" id="RHEA-COMP:10685"/>
        <dbReference type="Rhea" id="RHEA-COMP:10686"/>
        <dbReference type="ChEBI" id="CHEBI:15378"/>
        <dbReference type="ChEBI" id="CHEBI:57692"/>
        <dbReference type="ChEBI" id="CHEBI:58307"/>
        <dbReference type="ChEBI" id="CHEBI:83721"/>
        <dbReference type="ChEBI" id="CHEBI:83727"/>
        <dbReference type="EC" id="1.3.8.8"/>
    </reaction>
</comment>
<dbReference type="NCBIfam" id="NF009586">
    <property type="entry name" value="PRK13026.1"/>
    <property type="match status" value="1"/>
</dbReference>
<dbReference type="InterPro" id="IPR015396">
    <property type="entry name" value="FadE_C"/>
</dbReference>
<dbReference type="GO" id="GO:0070991">
    <property type="term" value="F:medium-chain fatty acyl-CoA dehydrogenase activity"/>
    <property type="evidence" value="ECO:0007669"/>
    <property type="project" value="UniProtKB-EC"/>
</dbReference>
<dbReference type="GO" id="GO:0033539">
    <property type="term" value="P:fatty acid beta-oxidation using acyl-CoA dehydrogenase"/>
    <property type="evidence" value="ECO:0007669"/>
    <property type="project" value="InterPro"/>
</dbReference>
<evidence type="ECO:0000256" key="10">
    <source>
        <dbReference type="ARBA" id="ARBA00047882"/>
    </source>
</evidence>
<dbReference type="InterPro" id="IPR037069">
    <property type="entry name" value="AcylCoA_DH/ox_N_sf"/>
</dbReference>